<proteinExistence type="predicted"/>
<keyword evidence="2" id="KW-1133">Transmembrane helix</keyword>
<keyword evidence="4" id="KW-1185">Reference proteome</keyword>
<organism evidence="3 4">
    <name type="scientific">Kibdelosporangium lantanae</name>
    <dbReference type="NCBI Taxonomy" id="1497396"/>
    <lineage>
        <taxon>Bacteria</taxon>
        <taxon>Bacillati</taxon>
        <taxon>Actinomycetota</taxon>
        <taxon>Actinomycetes</taxon>
        <taxon>Pseudonocardiales</taxon>
        <taxon>Pseudonocardiaceae</taxon>
        <taxon>Kibdelosporangium</taxon>
    </lineage>
</organism>
<comment type="caution">
    <text evidence="3">The sequence shown here is derived from an EMBL/GenBank/DDBJ whole genome shotgun (WGS) entry which is preliminary data.</text>
</comment>
<feature type="transmembrane region" description="Helical" evidence="2">
    <location>
        <begin position="43"/>
        <end position="60"/>
    </location>
</feature>
<dbReference type="EMBL" id="JBHTIS010000927">
    <property type="protein sequence ID" value="MFD1047101.1"/>
    <property type="molecule type" value="Genomic_DNA"/>
</dbReference>
<name>A0ABW3M8N3_9PSEU</name>
<protein>
    <submittedName>
        <fullName evidence="3">DUF3093 domain-containing protein</fullName>
    </submittedName>
</protein>
<evidence type="ECO:0000313" key="4">
    <source>
        <dbReference type="Proteomes" id="UP001597045"/>
    </source>
</evidence>
<gene>
    <name evidence="3" type="ORF">ACFQ1S_16865</name>
</gene>
<accession>A0ABW3M8N3</accession>
<reference evidence="4" key="1">
    <citation type="journal article" date="2019" name="Int. J. Syst. Evol. Microbiol.">
        <title>The Global Catalogue of Microorganisms (GCM) 10K type strain sequencing project: providing services to taxonomists for standard genome sequencing and annotation.</title>
        <authorList>
            <consortium name="The Broad Institute Genomics Platform"/>
            <consortium name="The Broad Institute Genome Sequencing Center for Infectious Disease"/>
            <person name="Wu L."/>
            <person name="Ma J."/>
        </authorList>
    </citation>
    <scope>NUCLEOTIDE SEQUENCE [LARGE SCALE GENOMIC DNA]</scope>
    <source>
        <strain evidence="4">JCM 31486</strain>
    </source>
</reference>
<feature type="transmembrane region" description="Helical" evidence="2">
    <location>
        <begin position="12"/>
        <end position="31"/>
    </location>
</feature>
<dbReference type="Pfam" id="PF11292">
    <property type="entry name" value="DUF3093"/>
    <property type="match status" value="1"/>
</dbReference>
<evidence type="ECO:0000256" key="1">
    <source>
        <dbReference type="SAM" id="MobiDB-lite"/>
    </source>
</evidence>
<evidence type="ECO:0000313" key="3">
    <source>
        <dbReference type="EMBL" id="MFD1047101.1"/>
    </source>
</evidence>
<dbReference type="InterPro" id="IPR021443">
    <property type="entry name" value="DUF3093"/>
</dbReference>
<evidence type="ECO:0000256" key="2">
    <source>
        <dbReference type="SAM" id="Phobius"/>
    </source>
</evidence>
<keyword evidence="2" id="KW-0472">Membrane</keyword>
<feature type="region of interest" description="Disordered" evidence="1">
    <location>
        <begin position="153"/>
        <end position="184"/>
    </location>
</feature>
<keyword evidence="2" id="KW-0812">Transmembrane</keyword>
<dbReference type="Proteomes" id="UP001597045">
    <property type="component" value="Unassembled WGS sequence"/>
</dbReference>
<sequence length="184" mass="20332">MPDTSNAYAERLSVTWWGWLMPLVAAGLLAAEIHMGYPGVRAWLPYVVLLPLTLVILYGVGRTRLKVADGELWVGEAHLPVRFVGEIDVLGVHEKRPALGRDLDPAAYVLHKGWIPTALRVQLTDPDDPTPYWIFSTRKPEQLAELLRTLSGQARDSRHADLDEGPDVPVPDAEESAQQTTPGV</sequence>